<feature type="non-terminal residue" evidence="1">
    <location>
        <position position="1"/>
    </location>
</feature>
<dbReference type="EMBL" id="HG994373">
    <property type="protein sequence ID" value="CAF1718324.1"/>
    <property type="molecule type" value="Genomic_DNA"/>
</dbReference>
<dbReference type="Proteomes" id="UP001295469">
    <property type="component" value="Chromosome C09"/>
</dbReference>
<gene>
    <name evidence="1" type="ORF">DARMORV10_C09P13980.1</name>
</gene>
<sequence length="73" mass="7995">LGCALRYSSIDVSPRRHFGADNSPWLVIIVRPVGPGGRLIVCSFAGSEEHCRDVALPASRSSASTYIYFRREA</sequence>
<reference evidence="1" key="1">
    <citation type="submission" date="2021-01" db="EMBL/GenBank/DDBJ databases">
        <authorList>
            <consortium name="Genoscope - CEA"/>
            <person name="William W."/>
        </authorList>
    </citation>
    <scope>NUCLEOTIDE SEQUENCE</scope>
</reference>
<dbReference type="AlphaFoldDB" id="A0A816J135"/>
<protein>
    <submittedName>
        <fullName evidence="1">(rape) hypothetical protein</fullName>
    </submittedName>
</protein>
<proteinExistence type="predicted"/>
<evidence type="ECO:0000313" key="1">
    <source>
        <dbReference type="EMBL" id="CAF1718324.1"/>
    </source>
</evidence>
<organism evidence="1">
    <name type="scientific">Brassica napus</name>
    <name type="common">Rape</name>
    <dbReference type="NCBI Taxonomy" id="3708"/>
    <lineage>
        <taxon>Eukaryota</taxon>
        <taxon>Viridiplantae</taxon>
        <taxon>Streptophyta</taxon>
        <taxon>Embryophyta</taxon>
        <taxon>Tracheophyta</taxon>
        <taxon>Spermatophyta</taxon>
        <taxon>Magnoliopsida</taxon>
        <taxon>eudicotyledons</taxon>
        <taxon>Gunneridae</taxon>
        <taxon>Pentapetalae</taxon>
        <taxon>rosids</taxon>
        <taxon>malvids</taxon>
        <taxon>Brassicales</taxon>
        <taxon>Brassicaceae</taxon>
        <taxon>Brassiceae</taxon>
        <taxon>Brassica</taxon>
    </lineage>
</organism>
<name>A0A816J135_BRANA</name>
<accession>A0A816J135</accession>